<feature type="coiled-coil region" evidence="8">
    <location>
        <begin position="47"/>
        <end position="74"/>
    </location>
</feature>
<evidence type="ECO:0000256" key="6">
    <source>
        <dbReference type="ARBA" id="ARBA00022801"/>
    </source>
</evidence>
<keyword evidence="6" id="KW-0378">Hydrolase</keyword>
<dbReference type="EMBL" id="PCQY01000011">
    <property type="protein sequence ID" value="PIP04736.1"/>
    <property type="molecule type" value="Genomic_DNA"/>
</dbReference>
<comment type="caution">
    <text evidence="9">The sequence shown here is derived from an EMBL/GenBank/DDBJ whole genome shotgun (WGS) entry which is preliminary data.</text>
</comment>
<dbReference type="GO" id="GO:0046872">
    <property type="term" value="F:metal ion binding"/>
    <property type="evidence" value="ECO:0007669"/>
    <property type="project" value="UniProtKB-KW"/>
</dbReference>
<dbReference type="AlphaFoldDB" id="A0A2G9XCQ0"/>
<dbReference type="SUPFAM" id="SSF55486">
    <property type="entry name" value="Metalloproteases ('zincins'), catalytic domain"/>
    <property type="match status" value="1"/>
</dbReference>
<keyword evidence="4" id="KW-0479">Metal-binding</keyword>
<dbReference type="Pfam" id="PF02130">
    <property type="entry name" value="YbeY"/>
    <property type="match status" value="1"/>
</dbReference>
<dbReference type="PANTHER" id="PTHR46986">
    <property type="entry name" value="ENDORIBONUCLEASE YBEY, CHLOROPLASTIC"/>
    <property type="match status" value="1"/>
</dbReference>
<sequence length="92" mass="10323">MGEIITVSIVSGPEIKKLNKKYRGKDRPTDVLSFNLDEKLPNGDFMLGEVIVNKDQAKRQAKDYENSYKEEIAELVEHGVLHLLGVNHEGDG</sequence>
<comment type="similarity">
    <text evidence="2">Belongs to the endoribonuclease YbeY family.</text>
</comment>
<accession>A0A2G9XCQ0</accession>
<gene>
    <name evidence="9" type="primary">ybeY</name>
    <name evidence="9" type="ORF">COX53_00830</name>
</gene>
<evidence type="ECO:0000313" key="10">
    <source>
        <dbReference type="Proteomes" id="UP000231388"/>
    </source>
</evidence>
<dbReference type="InterPro" id="IPR002036">
    <property type="entry name" value="YbeY"/>
</dbReference>
<dbReference type="GO" id="GO:0004222">
    <property type="term" value="F:metalloendopeptidase activity"/>
    <property type="evidence" value="ECO:0007669"/>
    <property type="project" value="InterPro"/>
</dbReference>
<comment type="cofactor">
    <cofactor evidence="1">
        <name>Zn(2+)</name>
        <dbReference type="ChEBI" id="CHEBI:29105"/>
    </cofactor>
</comment>
<evidence type="ECO:0000313" key="9">
    <source>
        <dbReference type="EMBL" id="PIP04736.1"/>
    </source>
</evidence>
<dbReference type="Gene3D" id="3.40.390.30">
    <property type="entry name" value="Metalloproteases ('zincins'), catalytic domain"/>
    <property type="match status" value="1"/>
</dbReference>
<evidence type="ECO:0000256" key="1">
    <source>
        <dbReference type="ARBA" id="ARBA00001947"/>
    </source>
</evidence>
<dbReference type="PANTHER" id="PTHR46986:SF1">
    <property type="entry name" value="ENDORIBONUCLEASE YBEY, CHLOROPLASTIC"/>
    <property type="match status" value="1"/>
</dbReference>
<keyword evidence="3" id="KW-0540">Nuclease</keyword>
<reference evidence="9 10" key="1">
    <citation type="submission" date="2017-09" db="EMBL/GenBank/DDBJ databases">
        <title>Depth-based differentiation of microbial function through sediment-hosted aquifers and enrichment of novel symbionts in the deep terrestrial subsurface.</title>
        <authorList>
            <person name="Probst A.J."/>
            <person name="Ladd B."/>
            <person name="Jarett J.K."/>
            <person name="Geller-Mcgrath D.E."/>
            <person name="Sieber C.M."/>
            <person name="Emerson J.B."/>
            <person name="Anantharaman K."/>
            <person name="Thomas B.C."/>
            <person name="Malmstrom R."/>
            <person name="Stieglmeier M."/>
            <person name="Klingl A."/>
            <person name="Woyke T."/>
            <person name="Ryan C.M."/>
            <person name="Banfield J.F."/>
        </authorList>
    </citation>
    <scope>NUCLEOTIDE SEQUENCE [LARGE SCALE GENOMIC DNA]</scope>
    <source>
        <strain evidence="9">CG23_combo_of_CG06-09_8_20_14_all_40_14</strain>
    </source>
</reference>
<dbReference type="GO" id="GO:0004519">
    <property type="term" value="F:endonuclease activity"/>
    <property type="evidence" value="ECO:0007669"/>
    <property type="project" value="UniProtKB-KW"/>
</dbReference>
<dbReference type="GO" id="GO:0006364">
    <property type="term" value="P:rRNA processing"/>
    <property type="evidence" value="ECO:0007669"/>
    <property type="project" value="InterPro"/>
</dbReference>
<dbReference type="NCBIfam" id="TIGR00043">
    <property type="entry name" value="rRNA maturation RNase YbeY"/>
    <property type="match status" value="1"/>
</dbReference>
<evidence type="ECO:0000256" key="4">
    <source>
        <dbReference type="ARBA" id="ARBA00022723"/>
    </source>
</evidence>
<organism evidence="9 10">
    <name type="scientific">candidate division WWE3 bacterium CG23_combo_of_CG06-09_8_20_14_all_40_14</name>
    <dbReference type="NCBI Taxonomy" id="1975095"/>
    <lineage>
        <taxon>Bacteria</taxon>
        <taxon>Katanobacteria</taxon>
    </lineage>
</organism>
<evidence type="ECO:0000256" key="3">
    <source>
        <dbReference type="ARBA" id="ARBA00022722"/>
    </source>
</evidence>
<evidence type="ECO:0000256" key="5">
    <source>
        <dbReference type="ARBA" id="ARBA00022759"/>
    </source>
</evidence>
<name>A0A2G9XCQ0_UNCKA</name>
<evidence type="ECO:0000256" key="2">
    <source>
        <dbReference type="ARBA" id="ARBA00010875"/>
    </source>
</evidence>
<proteinExistence type="inferred from homology"/>
<keyword evidence="8" id="KW-0175">Coiled coil</keyword>
<keyword evidence="5" id="KW-0255">Endonuclease</keyword>
<dbReference type="Proteomes" id="UP000231388">
    <property type="component" value="Unassembled WGS sequence"/>
</dbReference>
<protein>
    <submittedName>
        <fullName evidence="9">rRNA maturation RNase YbeY</fullName>
    </submittedName>
</protein>
<evidence type="ECO:0000256" key="8">
    <source>
        <dbReference type="SAM" id="Coils"/>
    </source>
</evidence>
<evidence type="ECO:0000256" key="7">
    <source>
        <dbReference type="ARBA" id="ARBA00022833"/>
    </source>
</evidence>
<dbReference type="InterPro" id="IPR023091">
    <property type="entry name" value="MetalPrtase_cat_dom_sf_prd"/>
</dbReference>
<keyword evidence="7" id="KW-0862">Zinc</keyword>